<dbReference type="HAMAP" id="MF_00067">
    <property type="entry name" value="GmhA"/>
    <property type="match status" value="1"/>
</dbReference>
<feature type="binding site" evidence="10">
    <location>
        <begin position="55"/>
        <end position="57"/>
    </location>
    <ligand>
        <name>substrate</name>
    </ligand>
</feature>
<accession>A0A401LJE0</accession>
<dbReference type="GO" id="GO:0097367">
    <property type="term" value="F:carbohydrate derivative binding"/>
    <property type="evidence" value="ECO:0007669"/>
    <property type="project" value="InterPro"/>
</dbReference>
<dbReference type="Gene3D" id="3.40.50.10490">
    <property type="entry name" value="Glucose-6-phosphate isomerase like protein, domain 1"/>
    <property type="match status" value="1"/>
</dbReference>
<protein>
    <recommendedName>
        <fullName evidence="10">Phosphoheptose isomerase</fullName>
        <ecNumber evidence="10">5.3.1.28</ecNumber>
    </recommendedName>
    <alternativeName>
        <fullName evidence="10">Sedoheptulose 7-phosphate isomerase</fullName>
    </alternativeName>
</protein>
<organism evidence="12 13">
    <name type="scientific">Mesosutterella multiformis</name>
    <dbReference type="NCBI Taxonomy" id="2259133"/>
    <lineage>
        <taxon>Bacteria</taxon>
        <taxon>Pseudomonadati</taxon>
        <taxon>Pseudomonadota</taxon>
        <taxon>Betaproteobacteria</taxon>
        <taxon>Burkholderiales</taxon>
        <taxon>Sutterellaceae</taxon>
        <taxon>Mesosutterella</taxon>
    </lineage>
</organism>
<keyword evidence="8 10" id="KW-0413">Isomerase</keyword>
<feature type="binding site" evidence="10">
    <location>
        <position position="68"/>
    </location>
    <ligand>
        <name>Zn(2+)</name>
        <dbReference type="ChEBI" id="CHEBI:29105"/>
    </ligand>
</feature>
<dbReference type="InterPro" id="IPR050099">
    <property type="entry name" value="SIS_GmhA/DiaA_subfam"/>
</dbReference>
<evidence type="ECO:0000256" key="5">
    <source>
        <dbReference type="ARBA" id="ARBA00022490"/>
    </source>
</evidence>
<feature type="binding site" evidence="10">
    <location>
        <begin position="122"/>
        <end position="124"/>
    </location>
    <ligand>
        <name>substrate</name>
    </ligand>
</feature>
<feature type="binding site" evidence="10">
    <location>
        <begin position="96"/>
        <end position="97"/>
    </location>
    <ligand>
        <name>substrate</name>
    </ligand>
</feature>
<feature type="binding site" evidence="10">
    <location>
        <position position="183"/>
    </location>
    <ligand>
        <name>Zn(2+)</name>
        <dbReference type="ChEBI" id="CHEBI:29105"/>
    </ligand>
</feature>
<evidence type="ECO:0000313" key="13">
    <source>
        <dbReference type="Proteomes" id="UP000266091"/>
    </source>
</evidence>
<dbReference type="EC" id="5.3.1.28" evidence="10"/>
<dbReference type="GO" id="GO:0008270">
    <property type="term" value="F:zinc ion binding"/>
    <property type="evidence" value="ECO:0007669"/>
    <property type="project" value="UniProtKB-UniRule"/>
</dbReference>
<dbReference type="CDD" id="cd05006">
    <property type="entry name" value="SIS_GmhA"/>
    <property type="match status" value="1"/>
</dbReference>
<dbReference type="SUPFAM" id="SSF53697">
    <property type="entry name" value="SIS domain"/>
    <property type="match status" value="1"/>
</dbReference>
<dbReference type="InterPro" id="IPR001347">
    <property type="entry name" value="SIS_dom"/>
</dbReference>
<keyword evidence="5 10" id="KW-0963">Cytoplasm</keyword>
<dbReference type="PANTHER" id="PTHR30390:SF7">
    <property type="entry name" value="PHOSPHOHEPTOSE ISOMERASE"/>
    <property type="match status" value="1"/>
</dbReference>
<evidence type="ECO:0000256" key="4">
    <source>
        <dbReference type="ARBA" id="ARBA00009894"/>
    </source>
</evidence>
<dbReference type="AlphaFoldDB" id="A0A388SB70"/>
<comment type="function">
    <text evidence="2 10">Catalyzes the isomerization of sedoheptulose 7-phosphate in D-glycero-D-manno-heptose 7-phosphate.</text>
</comment>
<dbReference type="GO" id="GO:0005737">
    <property type="term" value="C:cytoplasm"/>
    <property type="evidence" value="ECO:0007669"/>
    <property type="project" value="UniProtKB-SubCell"/>
</dbReference>
<dbReference type="EMBL" id="BGZJ01000001">
    <property type="protein sequence ID" value="GBO93557.1"/>
    <property type="molecule type" value="Genomic_DNA"/>
</dbReference>
<comment type="cofactor">
    <cofactor evidence="10">
        <name>Zn(2+)</name>
        <dbReference type="ChEBI" id="CHEBI:29105"/>
    </cofactor>
    <text evidence="10">Binds 1 zinc ion per subunit.</text>
</comment>
<sequence>MPMNALDVIRFDLQEAAEGLNRLIGSPEVLENISRAADLIVEAQKAGGKVLSCGNGGSLCDAMHFAEEMTGRFRNDRPPYAAIAISDPSHMACVGNDYGYEAVFSRYVEGVAKKGDVLLAISTSGTSRNILAAVRAAKAQGVKVIGLTGRHDSPLEELADVAVVTPAGRYADRVQELHIKVIHILIELTERQLNPENYPDPE</sequence>
<comment type="catalytic activity">
    <reaction evidence="1 10">
        <text>2 D-sedoheptulose 7-phosphate = D-glycero-alpha-D-manno-heptose 7-phosphate + D-glycero-beta-D-manno-heptose 7-phosphate</text>
        <dbReference type="Rhea" id="RHEA:27489"/>
        <dbReference type="ChEBI" id="CHEBI:57483"/>
        <dbReference type="ChEBI" id="CHEBI:60203"/>
        <dbReference type="ChEBI" id="CHEBI:60204"/>
        <dbReference type="EC" id="5.3.1.28"/>
    </reaction>
</comment>
<evidence type="ECO:0000256" key="6">
    <source>
        <dbReference type="ARBA" id="ARBA00022723"/>
    </source>
</evidence>
<dbReference type="InterPro" id="IPR004515">
    <property type="entry name" value="Phosphoheptose_Isoase"/>
</dbReference>
<proteinExistence type="inferred from homology"/>
<dbReference type="Pfam" id="PF13580">
    <property type="entry name" value="SIS_2"/>
    <property type="match status" value="1"/>
</dbReference>
<evidence type="ECO:0000313" key="12">
    <source>
        <dbReference type="EMBL" id="GBO93557.1"/>
    </source>
</evidence>
<keyword evidence="7 10" id="KW-0862">Zinc</keyword>
<dbReference type="PROSITE" id="PS51464">
    <property type="entry name" value="SIS"/>
    <property type="match status" value="1"/>
</dbReference>
<feature type="binding site" evidence="10">
    <location>
        <position position="127"/>
    </location>
    <ligand>
        <name>substrate</name>
    </ligand>
</feature>
<dbReference type="GO" id="GO:2001061">
    <property type="term" value="P:D-glycero-D-manno-heptose 7-phosphate biosynthetic process"/>
    <property type="evidence" value="ECO:0007669"/>
    <property type="project" value="UniProtKB-UniPathway"/>
</dbReference>
<dbReference type="GO" id="GO:0008968">
    <property type="term" value="F:D-sedoheptulose 7-phosphate isomerase activity"/>
    <property type="evidence" value="ECO:0007669"/>
    <property type="project" value="UniProtKB-UniRule"/>
</dbReference>
<feature type="binding site" evidence="10">
    <location>
        <position position="175"/>
    </location>
    <ligand>
        <name>substrate</name>
    </ligand>
</feature>
<evidence type="ECO:0000259" key="11">
    <source>
        <dbReference type="PROSITE" id="PS51464"/>
    </source>
</evidence>
<dbReference type="InterPro" id="IPR046348">
    <property type="entry name" value="SIS_dom_sf"/>
</dbReference>
<keyword evidence="6 10" id="KW-0479">Metal-binding</keyword>
<dbReference type="InterPro" id="IPR035461">
    <property type="entry name" value="GmhA/DiaA"/>
</dbReference>
<dbReference type="RefSeq" id="WP_235005586.1">
    <property type="nucleotide sequence ID" value="NZ_BGZJ01000001.1"/>
</dbReference>
<dbReference type="PANTHER" id="PTHR30390">
    <property type="entry name" value="SEDOHEPTULOSE 7-PHOSPHATE ISOMERASE / DNAA INITIATOR-ASSOCIATING FACTOR FOR REPLICATION INITIATION"/>
    <property type="match status" value="1"/>
</dbReference>
<evidence type="ECO:0000256" key="7">
    <source>
        <dbReference type="ARBA" id="ARBA00022833"/>
    </source>
</evidence>
<reference evidence="12 13" key="1">
    <citation type="journal article" date="2018" name="Int. J. Syst. Evol. Microbiol.">
        <title>Mesosutterella multiformis gen. nov., sp. nov., a member of the family Sutterellaceae and Sutterella megalosphaeroides sp. nov., isolated from human faeces.</title>
        <authorList>
            <person name="Sakamoto M."/>
            <person name="Ikeyama N."/>
            <person name="Kunihiro T."/>
            <person name="Iino T."/>
            <person name="Yuki M."/>
            <person name="Ohkuma M."/>
        </authorList>
    </citation>
    <scope>NUCLEOTIDE SEQUENCE [LARGE SCALE GENOMIC DNA]</scope>
    <source>
        <strain evidence="12 13">4NBBH2</strain>
    </source>
</reference>
<feature type="binding site" evidence="10">
    <location>
        <position position="64"/>
    </location>
    <ligand>
        <name>Zn(2+)</name>
        <dbReference type="ChEBI" id="CHEBI:29105"/>
    </ligand>
</feature>
<comment type="subcellular location">
    <subcellularLocation>
        <location evidence="3 10">Cytoplasm</location>
    </subcellularLocation>
</comment>
<dbReference type="Proteomes" id="UP000266091">
    <property type="component" value="Unassembled WGS sequence"/>
</dbReference>
<dbReference type="NCBIfam" id="TIGR00441">
    <property type="entry name" value="gmhA"/>
    <property type="match status" value="1"/>
</dbReference>
<feature type="domain" description="SIS" evidence="11">
    <location>
        <begin position="40"/>
        <end position="199"/>
    </location>
</feature>
<comment type="subunit">
    <text evidence="10">Homotetramer.</text>
</comment>
<evidence type="ECO:0000256" key="9">
    <source>
        <dbReference type="ARBA" id="ARBA00023277"/>
    </source>
</evidence>
<dbReference type="GO" id="GO:0005975">
    <property type="term" value="P:carbohydrate metabolic process"/>
    <property type="evidence" value="ECO:0007669"/>
    <property type="project" value="UniProtKB-UniRule"/>
</dbReference>
<keyword evidence="9 10" id="KW-0119">Carbohydrate metabolism</keyword>
<comment type="caution">
    <text evidence="12">The sequence shown here is derived from an EMBL/GenBank/DDBJ whole genome shotgun (WGS) entry which is preliminary data.</text>
</comment>
<keyword evidence="13" id="KW-1185">Reference proteome</keyword>
<comment type="similarity">
    <text evidence="4 10">Belongs to the SIS family. GmhA subfamily.</text>
</comment>
<evidence type="ECO:0000256" key="10">
    <source>
        <dbReference type="HAMAP-Rule" id="MF_00067"/>
    </source>
</evidence>
<name>A0A388SB70_9BURK</name>
<feature type="binding site" evidence="10">
    <location>
        <position position="175"/>
    </location>
    <ligand>
        <name>Zn(2+)</name>
        <dbReference type="ChEBI" id="CHEBI:29105"/>
    </ligand>
</feature>
<evidence type="ECO:0000256" key="3">
    <source>
        <dbReference type="ARBA" id="ARBA00004496"/>
    </source>
</evidence>
<accession>A0A388SB70</accession>
<evidence type="ECO:0000256" key="2">
    <source>
        <dbReference type="ARBA" id="ARBA00003172"/>
    </source>
</evidence>
<gene>
    <name evidence="10 12" type="primary">gmhA</name>
    <name evidence="12" type="ORF">MESMUL_09110</name>
</gene>
<evidence type="ECO:0000256" key="8">
    <source>
        <dbReference type="ARBA" id="ARBA00023235"/>
    </source>
</evidence>
<comment type="pathway">
    <text evidence="10">Carbohydrate biosynthesis; D-glycero-D-manno-heptose 7-phosphate biosynthesis; D-glycero-alpha-D-manno-heptose 7-phosphate and D-glycero-beta-D-manno-heptose 7-phosphate from sedoheptulose 7-phosphate: step 1/1.</text>
</comment>
<evidence type="ECO:0000256" key="1">
    <source>
        <dbReference type="ARBA" id="ARBA00000348"/>
    </source>
</evidence>
<comment type="miscellaneous">
    <text evidence="10">The reaction produces a racemic mixture of D-glycero-alpha-D-manno-heptose 7-phosphate and D-glycero-beta-D-manno-heptose 7-phosphate.</text>
</comment>
<feature type="binding site" evidence="10">
    <location>
        <position position="68"/>
    </location>
    <ligand>
        <name>substrate</name>
    </ligand>
</feature>
<dbReference type="UniPathway" id="UPA00041">
    <property type="reaction ID" value="UER00436"/>
</dbReference>